<reference evidence="2 3" key="1">
    <citation type="submission" date="2017-09" db="EMBL/GenBank/DDBJ databases">
        <title>Genomics of the genus Arcobacter.</title>
        <authorList>
            <person name="Perez-Cataluna A."/>
            <person name="Figueras M.J."/>
            <person name="Salas-Masso N."/>
        </authorList>
    </citation>
    <scope>NUCLEOTIDE SEQUENCE [LARGE SCALE GENOMIC DNA]</scope>
    <source>
        <strain evidence="2 3">CECT 7834</strain>
    </source>
</reference>
<organism evidence="2 3">
    <name type="scientific">Arcobacter cloacae</name>
    <dbReference type="NCBI Taxonomy" id="1054034"/>
    <lineage>
        <taxon>Bacteria</taxon>
        <taxon>Pseudomonadati</taxon>
        <taxon>Campylobacterota</taxon>
        <taxon>Epsilonproteobacteria</taxon>
        <taxon>Campylobacterales</taxon>
        <taxon>Arcobacteraceae</taxon>
        <taxon>Arcobacter</taxon>
    </lineage>
</organism>
<gene>
    <name evidence="2" type="ORF">CP963_08830</name>
</gene>
<dbReference type="InterPro" id="IPR051396">
    <property type="entry name" value="Bact_Antivir_Def_Nuclease"/>
</dbReference>
<dbReference type="InterPro" id="IPR027417">
    <property type="entry name" value="P-loop_NTPase"/>
</dbReference>
<dbReference type="EMBL" id="NXII01000010">
    <property type="protein sequence ID" value="RXI40485.1"/>
    <property type="molecule type" value="Genomic_DNA"/>
</dbReference>
<dbReference type="PANTHER" id="PTHR43581">
    <property type="entry name" value="ATP/GTP PHOSPHATASE"/>
    <property type="match status" value="1"/>
</dbReference>
<evidence type="ECO:0000259" key="1">
    <source>
        <dbReference type="Pfam" id="PF13304"/>
    </source>
</evidence>
<name>A0A6M8NQZ5_9BACT</name>
<dbReference type="GO" id="GO:0016887">
    <property type="term" value="F:ATP hydrolysis activity"/>
    <property type="evidence" value="ECO:0007669"/>
    <property type="project" value="InterPro"/>
</dbReference>
<sequence>MTYWHMQLHPNDLSWGREVELLEKTNLIGLGETDDSIKRFKNNISLGDIILIRRASVPIALVQVLSDAFDIDKKNNGEDDITRLDWFRYRRKIKILSLHNINQDYQNIFATTNMLTKSNENSNIYNFIDMWYKSLQIEEEINKEGLKLRKLYIGNHNMFKDFNISFDNNNKALPIIVLAGINGTGKTTILEYINDFVKNLSTNNKSFIKFDRYDEEEDKTVIETLNYESSLKEYKIGSRLVEQEAPIKKYFENNIIYLSTDTHHNIEPIENIITEYLKQVVWEDNNTPQEAYIEIKGFINSIFDEFSINICFDSLDKNEKVIFTNKNGDKFPLNKISTGEKTLLSKAFYLFIQNIRDKVILIDEPELSLHPSWQSKILKLYEKFAEEYNCQIILSTHSPHIIGSAKNEYLRILQINENNNISVISDLKAHGRDINSVLFDVMGEVLYRPEEFRKKIDRLFYAIEDEKNYELSKKLFDELKEDYGENDSVILEAKMLISMTFSE</sequence>
<feature type="domain" description="ATPase AAA-type core" evidence="1">
    <location>
        <begin position="276"/>
        <end position="402"/>
    </location>
</feature>
<dbReference type="GO" id="GO:0005524">
    <property type="term" value="F:ATP binding"/>
    <property type="evidence" value="ECO:0007669"/>
    <property type="project" value="InterPro"/>
</dbReference>
<dbReference type="RefSeq" id="WP_129013809.1">
    <property type="nucleotide sequence ID" value="NZ_CBCSEI010000010.1"/>
</dbReference>
<evidence type="ECO:0000313" key="2">
    <source>
        <dbReference type="EMBL" id="RXI40485.1"/>
    </source>
</evidence>
<dbReference type="PANTHER" id="PTHR43581:SF2">
    <property type="entry name" value="EXCINUCLEASE ATPASE SUBUNIT"/>
    <property type="match status" value="1"/>
</dbReference>
<keyword evidence="3" id="KW-1185">Reference proteome</keyword>
<comment type="caution">
    <text evidence="2">The sequence shown here is derived from an EMBL/GenBank/DDBJ whole genome shotgun (WGS) entry which is preliminary data.</text>
</comment>
<protein>
    <recommendedName>
        <fullName evidence="1">ATPase AAA-type core domain-containing protein</fullName>
    </recommendedName>
</protein>
<dbReference type="Gene3D" id="3.40.50.300">
    <property type="entry name" value="P-loop containing nucleotide triphosphate hydrolases"/>
    <property type="match status" value="1"/>
</dbReference>
<proteinExistence type="predicted"/>
<dbReference type="Pfam" id="PF13304">
    <property type="entry name" value="AAA_21"/>
    <property type="match status" value="1"/>
</dbReference>
<dbReference type="Proteomes" id="UP000290378">
    <property type="component" value="Unassembled WGS sequence"/>
</dbReference>
<accession>A0A6M8NQZ5</accession>
<dbReference type="InterPro" id="IPR003959">
    <property type="entry name" value="ATPase_AAA_core"/>
</dbReference>
<evidence type="ECO:0000313" key="3">
    <source>
        <dbReference type="Proteomes" id="UP000290378"/>
    </source>
</evidence>
<dbReference type="AlphaFoldDB" id="A0A6M8NQZ5"/>
<dbReference type="SUPFAM" id="SSF52540">
    <property type="entry name" value="P-loop containing nucleoside triphosphate hydrolases"/>
    <property type="match status" value="1"/>
</dbReference>